<dbReference type="AlphaFoldDB" id="A0A7G9RZK0"/>
<gene>
    <name evidence="2" type="ORF">H9L01_01230</name>
</gene>
<keyword evidence="2" id="KW-0489">Methyltransferase</keyword>
<accession>A0A7G9RZK0</accession>
<keyword evidence="2" id="KW-0808">Transferase</keyword>
<dbReference type="GO" id="GO:0032259">
    <property type="term" value="P:methylation"/>
    <property type="evidence" value="ECO:0007669"/>
    <property type="project" value="UniProtKB-KW"/>
</dbReference>
<proteinExistence type="predicted"/>
<dbReference type="Gene3D" id="2.20.25.110">
    <property type="entry name" value="S-adenosyl-L-methionine-dependent methyltransferases"/>
    <property type="match status" value="1"/>
</dbReference>
<dbReference type="SUPFAM" id="SSF53335">
    <property type="entry name" value="S-adenosyl-L-methionine-dependent methyltransferases"/>
    <property type="match status" value="1"/>
</dbReference>
<protein>
    <submittedName>
        <fullName evidence="2">Class I SAM-dependent methyltransferase</fullName>
    </submittedName>
</protein>
<dbReference type="Pfam" id="PF13649">
    <property type="entry name" value="Methyltransf_25"/>
    <property type="match status" value="1"/>
</dbReference>
<dbReference type="InterPro" id="IPR041698">
    <property type="entry name" value="Methyltransf_25"/>
</dbReference>
<name>A0A7G9RZK0_9FIRM</name>
<sequence length="246" mass="28216">MSYQKLSALYYEVSKPIGTSLDGDLEFYEKHIANVDNVLEAGVGTGRLLVPYLEKGINIEGIDSSSDMILKCKDACLLRNLDSVLIEGNVETYNFDKKYEAIIIPTGTFCLFDNIENVLKNFRKHLSEDGFIMFDIIFPNHFKEGSHNVYPLDVSESEKIVLTSSHLSVNWVNQFTEELLKYDLWRDGSLVESELQTFKLYWYSLRETLLMLESVGFDKVEIWGDYSDSYDPNINYGALTLKAYKS</sequence>
<dbReference type="InterPro" id="IPR029063">
    <property type="entry name" value="SAM-dependent_MTases_sf"/>
</dbReference>
<keyword evidence="3" id="KW-1185">Reference proteome</keyword>
<feature type="domain" description="Methyltransferase" evidence="1">
    <location>
        <begin position="38"/>
        <end position="130"/>
    </location>
</feature>
<reference evidence="2 3" key="1">
    <citation type="submission" date="2020-08" db="EMBL/GenBank/DDBJ databases">
        <title>Genome sequence of Erysipelothrix inopinata DSM 15511T.</title>
        <authorList>
            <person name="Hyun D.-W."/>
            <person name="Bae J.-W."/>
        </authorList>
    </citation>
    <scope>NUCLEOTIDE SEQUENCE [LARGE SCALE GENOMIC DNA]</scope>
    <source>
        <strain evidence="2 3">DSM 15511</strain>
    </source>
</reference>
<dbReference type="RefSeq" id="WP_187534143.1">
    <property type="nucleotide sequence ID" value="NZ_CBCSHU010000014.1"/>
</dbReference>
<organism evidence="2 3">
    <name type="scientific">Erysipelothrix inopinata</name>
    <dbReference type="NCBI Taxonomy" id="225084"/>
    <lineage>
        <taxon>Bacteria</taxon>
        <taxon>Bacillati</taxon>
        <taxon>Bacillota</taxon>
        <taxon>Erysipelotrichia</taxon>
        <taxon>Erysipelotrichales</taxon>
        <taxon>Erysipelotrichaceae</taxon>
        <taxon>Erysipelothrix</taxon>
    </lineage>
</organism>
<dbReference type="CDD" id="cd02440">
    <property type="entry name" value="AdoMet_MTases"/>
    <property type="match status" value="1"/>
</dbReference>
<evidence type="ECO:0000259" key="1">
    <source>
        <dbReference type="Pfam" id="PF13649"/>
    </source>
</evidence>
<dbReference type="EMBL" id="CP060715">
    <property type="protein sequence ID" value="QNN61025.1"/>
    <property type="molecule type" value="Genomic_DNA"/>
</dbReference>
<dbReference type="GO" id="GO:0008168">
    <property type="term" value="F:methyltransferase activity"/>
    <property type="evidence" value="ECO:0007669"/>
    <property type="project" value="UniProtKB-KW"/>
</dbReference>
<dbReference type="Gene3D" id="3.40.50.150">
    <property type="entry name" value="Vaccinia Virus protein VP39"/>
    <property type="match status" value="1"/>
</dbReference>
<dbReference type="KEGG" id="eio:H9L01_01230"/>
<dbReference type="Proteomes" id="UP000515928">
    <property type="component" value="Chromosome"/>
</dbReference>
<evidence type="ECO:0000313" key="2">
    <source>
        <dbReference type="EMBL" id="QNN61025.1"/>
    </source>
</evidence>
<evidence type="ECO:0000313" key="3">
    <source>
        <dbReference type="Proteomes" id="UP000515928"/>
    </source>
</evidence>